<name>A0A165K4G3_9BASI</name>
<organism evidence="2 3">
    <name type="scientific">Calocera cornea HHB12733</name>
    <dbReference type="NCBI Taxonomy" id="1353952"/>
    <lineage>
        <taxon>Eukaryota</taxon>
        <taxon>Fungi</taxon>
        <taxon>Dikarya</taxon>
        <taxon>Basidiomycota</taxon>
        <taxon>Agaricomycotina</taxon>
        <taxon>Dacrymycetes</taxon>
        <taxon>Dacrymycetales</taxon>
        <taxon>Dacrymycetaceae</taxon>
        <taxon>Calocera</taxon>
    </lineage>
</organism>
<feature type="region of interest" description="Disordered" evidence="1">
    <location>
        <begin position="160"/>
        <end position="278"/>
    </location>
</feature>
<dbReference type="Proteomes" id="UP000076842">
    <property type="component" value="Unassembled WGS sequence"/>
</dbReference>
<dbReference type="EMBL" id="KV423915">
    <property type="protein sequence ID" value="KZT62663.1"/>
    <property type="molecule type" value="Genomic_DNA"/>
</dbReference>
<dbReference type="InParanoid" id="A0A165K4G3"/>
<sequence length="278" mass="29725">MWPPQDPSNDYEPRPLPDTPWTYGSGVNPHLEPSNARLRATTAGAGGRRNNAGGRRRREPDRFTAFLKSLDNDDPDYSPSPTSSDLESDANANDDGAAANGARRLQAAGGHQSEEEDADSDAYDTSTGRVKARRGSEGWEVKPLTAWAREEIVRKYAASRGLGQERERVPEADPSQSVVPGETRDDALLDGWGAPAQQQASLPPPDKYKRYVPSAEDSSSSEDGEPAGEAGVRDRLWEQHIDAWEGRVNGDGGGGAAGNGVTGVIHGLADPDGVLEDN</sequence>
<evidence type="ECO:0000256" key="1">
    <source>
        <dbReference type="SAM" id="MobiDB-lite"/>
    </source>
</evidence>
<evidence type="ECO:0000313" key="3">
    <source>
        <dbReference type="Proteomes" id="UP000076842"/>
    </source>
</evidence>
<feature type="compositionally biased region" description="Low complexity" evidence="1">
    <location>
        <begin position="35"/>
        <end position="53"/>
    </location>
</feature>
<keyword evidence="3" id="KW-1185">Reference proteome</keyword>
<dbReference type="AlphaFoldDB" id="A0A165K4G3"/>
<dbReference type="OrthoDB" id="331948at2759"/>
<feature type="compositionally biased region" description="Gly residues" evidence="1">
    <location>
        <begin position="249"/>
        <end position="261"/>
    </location>
</feature>
<feature type="compositionally biased region" description="Low complexity" evidence="1">
    <location>
        <begin position="77"/>
        <end position="110"/>
    </location>
</feature>
<feature type="compositionally biased region" description="Basic and acidic residues" evidence="1">
    <location>
        <begin position="231"/>
        <end position="245"/>
    </location>
</feature>
<feature type="region of interest" description="Disordered" evidence="1">
    <location>
        <begin position="1"/>
        <end position="138"/>
    </location>
</feature>
<reference evidence="2 3" key="1">
    <citation type="journal article" date="2016" name="Mol. Biol. Evol.">
        <title>Comparative Genomics of Early-Diverging Mushroom-Forming Fungi Provides Insights into the Origins of Lignocellulose Decay Capabilities.</title>
        <authorList>
            <person name="Nagy L.G."/>
            <person name="Riley R."/>
            <person name="Tritt A."/>
            <person name="Adam C."/>
            <person name="Daum C."/>
            <person name="Floudas D."/>
            <person name="Sun H."/>
            <person name="Yadav J.S."/>
            <person name="Pangilinan J."/>
            <person name="Larsson K.H."/>
            <person name="Matsuura K."/>
            <person name="Barry K."/>
            <person name="Labutti K."/>
            <person name="Kuo R."/>
            <person name="Ohm R.A."/>
            <person name="Bhattacharya S.S."/>
            <person name="Shirouzu T."/>
            <person name="Yoshinaga Y."/>
            <person name="Martin F.M."/>
            <person name="Grigoriev I.V."/>
            <person name="Hibbett D.S."/>
        </authorList>
    </citation>
    <scope>NUCLEOTIDE SEQUENCE [LARGE SCALE GENOMIC DNA]</scope>
    <source>
        <strain evidence="2 3">HHB12733</strain>
    </source>
</reference>
<protein>
    <submittedName>
        <fullName evidence="2">Uncharacterized protein</fullName>
    </submittedName>
</protein>
<evidence type="ECO:0000313" key="2">
    <source>
        <dbReference type="EMBL" id="KZT62663.1"/>
    </source>
</evidence>
<proteinExistence type="predicted"/>
<accession>A0A165K4G3</accession>
<gene>
    <name evidence="2" type="ORF">CALCODRAFT_478962</name>
</gene>